<reference evidence="2" key="2">
    <citation type="submission" date="2013-05" db="EMBL/GenBank/DDBJ databases">
        <authorList>
            <person name="Carter J.-M."/>
            <person name="Baker S.C."/>
            <person name="Pink R."/>
            <person name="Carter D.R.F."/>
            <person name="Collins A."/>
            <person name="Tomlin J."/>
            <person name="Gibbs M."/>
            <person name="Breuker C.J."/>
        </authorList>
    </citation>
    <scope>NUCLEOTIDE SEQUENCE</scope>
    <source>
        <tissue evidence="2">Ovary</tissue>
    </source>
</reference>
<feature type="compositionally biased region" description="Acidic residues" evidence="1">
    <location>
        <begin position="17"/>
        <end position="35"/>
    </location>
</feature>
<evidence type="ECO:0000313" key="2">
    <source>
        <dbReference type="EMBL" id="JAA91087.1"/>
    </source>
</evidence>
<feature type="region of interest" description="Disordered" evidence="1">
    <location>
        <begin position="1"/>
        <end position="43"/>
    </location>
</feature>
<name>S4PZI6_9NEOP</name>
<sequence>DDINQGPKKSGRHKIDDDDDVILEIDDSSSNDQENDNNHKGVNLKTVATKVDGLENNVNTILETDDNDKEFGNLDDNSNK</sequence>
<evidence type="ECO:0000256" key="1">
    <source>
        <dbReference type="SAM" id="MobiDB-lite"/>
    </source>
</evidence>
<protein>
    <submittedName>
        <fullName evidence="2">Uncharacterized protein</fullName>
    </submittedName>
</protein>
<dbReference type="AlphaFoldDB" id="S4PZI6"/>
<feature type="compositionally biased region" description="Basic and acidic residues" evidence="1">
    <location>
        <begin position="69"/>
        <end position="80"/>
    </location>
</feature>
<reference evidence="2" key="1">
    <citation type="journal article" date="2013" name="BMC Genomics">
        <title>Unscrambling butterfly oogenesis.</title>
        <authorList>
            <person name="Carter J.M."/>
            <person name="Baker S.C."/>
            <person name="Pink R."/>
            <person name="Carter D.R."/>
            <person name="Collins A."/>
            <person name="Tomlin J."/>
            <person name="Gibbs M."/>
            <person name="Breuker C.J."/>
        </authorList>
    </citation>
    <scope>NUCLEOTIDE SEQUENCE</scope>
    <source>
        <tissue evidence="2">Ovary</tissue>
    </source>
</reference>
<feature type="non-terminal residue" evidence="2">
    <location>
        <position position="1"/>
    </location>
</feature>
<feature type="non-terminal residue" evidence="2">
    <location>
        <position position="80"/>
    </location>
</feature>
<feature type="region of interest" description="Disordered" evidence="1">
    <location>
        <begin position="59"/>
        <end position="80"/>
    </location>
</feature>
<organism evidence="2">
    <name type="scientific">Pararge aegeria</name>
    <name type="common">speckled wood butterfly</name>
    <dbReference type="NCBI Taxonomy" id="116150"/>
    <lineage>
        <taxon>Eukaryota</taxon>
        <taxon>Metazoa</taxon>
        <taxon>Ecdysozoa</taxon>
        <taxon>Arthropoda</taxon>
        <taxon>Hexapoda</taxon>
        <taxon>Insecta</taxon>
        <taxon>Pterygota</taxon>
        <taxon>Neoptera</taxon>
        <taxon>Endopterygota</taxon>
        <taxon>Lepidoptera</taxon>
        <taxon>Glossata</taxon>
        <taxon>Ditrysia</taxon>
        <taxon>Papilionoidea</taxon>
        <taxon>Nymphalidae</taxon>
        <taxon>Satyrinae</taxon>
        <taxon>Satyrini</taxon>
        <taxon>Parargina</taxon>
        <taxon>Pararge</taxon>
    </lineage>
</organism>
<accession>S4PZI6</accession>
<proteinExistence type="predicted"/>
<dbReference type="EMBL" id="GAIX01001473">
    <property type="protein sequence ID" value="JAA91087.1"/>
    <property type="molecule type" value="Transcribed_RNA"/>
</dbReference>